<feature type="domain" description="Quercetin 2,3-dioxygenase C-terminal cupin" evidence="5">
    <location>
        <begin position="146"/>
        <end position="231"/>
    </location>
</feature>
<keyword evidence="2" id="KW-0479">Metal-binding</keyword>
<dbReference type="PANTHER" id="PTHR43212">
    <property type="entry name" value="QUERCETIN 2,3-DIOXYGENASE"/>
    <property type="match status" value="1"/>
</dbReference>
<evidence type="ECO:0000313" key="7">
    <source>
        <dbReference type="Proteomes" id="UP000064967"/>
    </source>
</evidence>
<dbReference type="CDD" id="cd20311">
    <property type="entry name" value="cupin_Yhhw_C"/>
    <property type="match status" value="1"/>
</dbReference>
<accession>A0A0K1PRM4</accession>
<keyword evidence="2" id="KW-0408">Iron</keyword>
<feature type="binding site" evidence="2">
    <location>
        <position position="57"/>
    </location>
    <ligand>
        <name>Fe cation</name>
        <dbReference type="ChEBI" id="CHEBI:24875"/>
    </ligand>
</feature>
<evidence type="ECO:0000256" key="1">
    <source>
        <dbReference type="ARBA" id="ARBA00008416"/>
    </source>
</evidence>
<feature type="binding site" evidence="2">
    <location>
        <position position="101"/>
    </location>
    <ligand>
        <name>Fe cation</name>
        <dbReference type="ChEBI" id="CHEBI:24875"/>
    </ligand>
</feature>
<dbReference type="PANTHER" id="PTHR43212:SF3">
    <property type="entry name" value="QUERCETIN 2,3-DIOXYGENASE"/>
    <property type="match status" value="1"/>
</dbReference>
<protein>
    <submittedName>
        <fullName evidence="6">Pirin</fullName>
    </submittedName>
</protein>
<organism evidence="6 7">
    <name type="scientific">Labilithrix luteola</name>
    <dbReference type="NCBI Taxonomy" id="1391654"/>
    <lineage>
        <taxon>Bacteria</taxon>
        <taxon>Pseudomonadati</taxon>
        <taxon>Myxococcota</taxon>
        <taxon>Polyangia</taxon>
        <taxon>Polyangiales</taxon>
        <taxon>Labilitrichaceae</taxon>
        <taxon>Labilithrix</taxon>
    </lineage>
</organism>
<feature type="binding site" evidence="2">
    <location>
        <position position="103"/>
    </location>
    <ligand>
        <name>Fe cation</name>
        <dbReference type="ChEBI" id="CHEBI:24875"/>
    </ligand>
</feature>
<dbReference type="Pfam" id="PF02678">
    <property type="entry name" value="Pirin"/>
    <property type="match status" value="1"/>
</dbReference>
<dbReference type="AlphaFoldDB" id="A0A0K1PRM4"/>
<dbReference type="Proteomes" id="UP000064967">
    <property type="component" value="Chromosome"/>
</dbReference>
<dbReference type="RefSeq" id="WP_146647505.1">
    <property type="nucleotide sequence ID" value="NZ_CP012333.1"/>
</dbReference>
<dbReference type="Gene3D" id="2.60.120.10">
    <property type="entry name" value="Jelly Rolls"/>
    <property type="match status" value="2"/>
</dbReference>
<dbReference type="PIRSF" id="PIRSF006232">
    <property type="entry name" value="Pirin"/>
    <property type="match status" value="1"/>
</dbReference>
<feature type="binding site" evidence="2">
    <location>
        <position position="59"/>
    </location>
    <ligand>
        <name>Fe cation</name>
        <dbReference type="ChEBI" id="CHEBI:24875"/>
    </ligand>
</feature>
<evidence type="ECO:0000313" key="6">
    <source>
        <dbReference type="EMBL" id="AKU96177.1"/>
    </source>
</evidence>
<gene>
    <name evidence="6" type="ORF">AKJ09_02841</name>
</gene>
<dbReference type="CDD" id="cd02910">
    <property type="entry name" value="cupin_Yhhw_N"/>
    <property type="match status" value="1"/>
</dbReference>
<sequence>MLRIRKANDRGHANHGWLDSHHTFSFADYYDPAHMGFRGLRVINDDRVAEGGGFGAHPHRDMEIVTYVLEGALEHKDSMGNGSVMRPGDVQRMSAGTGVRHSEYNASTEEPVHFLQIWIMPDKLGIAPSYAQKTFTDDEKHAKLRLLASPKGDDGSISLNADTRLYATLLQKGDKIEHAVAPGRHAWIHVANGKIVLDGQTLEAGDGASTSDAGTLHLEGIERAEVLVFDLA</sequence>
<dbReference type="KEGG" id="llu:AKJ09_02841"/>
<dbReference type="InterPro" id="IPR041602">
    <property type="entry name" value="Quercetinase_C"/>
</dbReference>
<name>A0A0K1PRM4_9BACT</name>
<keyword evidence="7" id="KW-1185">Reference proteome</keyword>
<evidence type="ECO:0000259" key="5">
    <source>
        <dbReference type="Pfam" id="PF17954"/>
    </source>
</evidence>
<dbReference type="OrthoDB" id="9780903at2"/>
<dbReference type="InterPro" id="IPR003829">
    <property type="entry name" value="Pirin_N_dom"/>
</dbReference>
<dbReference type="Pfam" id="PF17954">
    <property type="entry name" value="Pirin_C_2"/>
    <property type="match status" value="1"/>
</dbReference>
<dbReference type="PATRIC" id="fig|1391654.3.peg.2875"/>
<dbReference type="InterPro" id="IPR012093">
    <property type="entry name" value="Pirin"/>
</dbReference>
<dbReference type="SUPFAM" id="SSF51182">
    <property type="entry name" value="RmlC-like cupins"/>
    <property type="match status" value="1"/>
</dbReference>
<dbReference type="InterPro" id="IPR014710">
    <property type="entry name" value="RmlC-like_jellyroll"/>
</dbReference>
<feature type="domain" description="Pirin N-terminal" evidence="4">
    <location>
        <begin position="8"/>
        <end position="119"/>
    </location>
</feature>
<reference evidence="6 7" key="1">
    <citation type="submission" date="2015-08" db="EMBL/GenBank/DDBJ databases">
        <authorList>
            <person name="Babu N.S."/>
            <person name="Beckwith C.J."/>
            <person name="Beseler K.G."/>
            <person name="Brison A."/>
            <person name="Carone J.V."/>
            <person name="Caskin T.P."/>
            <person name="Diamond M."/>
            <person name="Durham M.E."/>
            <person name="Foxe J.M."/>
            <person name="Go M."/>
            <person name="Henderson B.A."/>
            <person name="Jones I.B."/>
            <person name="McGettigan J.A."/>
            <person name="Micheletti S.J."/>
            <person name="Nasrallah M.E."/>
            <person name="Ortiz D."/>
            <person name="Piller C.R."/>
            <person name="Privatt S.R."/>
            <person name="Schneider S.L."/>
            <person name="Sharp S."/>
            <person name="Smith T.C."/>
            <person name="Stanton J.D."/>
            <person name="Ullery H.E."/>
            <person name="Wilson R.J."/>
            <person name="Serrano M.G."/>
            <person name="Buck G."/>
            <person name="Lee V."/>
            <person name="Wang Y."/>
            <person name="Carvalho R."/>
            <person name="Voegtly L."/>
            <person name="Shi R."/>
            <person name="Duckworth R."/>
            <person name="Johnson A."/>
            <person name="Loviza R."/>
            <person name="Walstead R."/>
            <person name="Shah Z."/>
            <person name="Kiflezghi M."/>
            <person name="Wade K."/>
            <person name="Ball S.L."/>
            <person name="Bradley K.W."/>
            <person name="Asai D.J."/>
            <person name="Bowman C.A."/>
            <person name="Russell D.A."/>
            <person name="Pope W.H."/>
            <person name="Jacobs-Sera D."/>
            <person name="Hendrix R.W."/>
            <person name="Hatfull G.F."/>
        </authorList>
    </citation>
    <scope>NUCLEOTIDE SEQUENCE [LARGE SCALE GENOMIC DNA]</scope>
    <source>
        <strain evidence="6 7">DSM 27648</strain>
    </source>
</reference>
<proteinExistence type="inferred from homology"/>
<dbReference type="GO" id="GO:0046872">
    <property type="term" value="F:metal ion binding"/>
    <property type="evidence" value="ECO:0007669"/>
    <property type="project" value="UniProtKB-KW"/>
</dbReference>
<dbReference type="InterPro" id="IPR011051">
    <property type="entry name" value="RmlC_Cupin_sf"/>
</dbReference>
<comment type="similarity">
    <text evidence="1 3">Belongs to the pirin family.</text>
</comment>
<comment type="cofactor">
    <cofactor evidence="2">
        <name>Fe cation</name>
        <dbReference type="ChEBI" id="CHEBI:24875"/>
    </cofactor>
    <text evidence="2">Binds 1 Fe cation per subunit.</text>
</comment>
<evidence type="ECO:0000256" key="3">
    <source>
        <dbReference type="RuleBase" id="RU003457"/>
    </source>
</evidence>
<evidence type="ECO:0000259" key="4">
    <source>
        <dbReference type="Pfam" id="PF02678"/>
    </source>
</evidence>
<evidence type="ECO:0000256" key="2">
    <source>
        <dbReference type="PIRSR" id="PIRSR006232-1"/>
    </source>
</evidence>
<dbReference type="EMBL" id="CP012333">
    <property type="protein sequence ID" value="AKU96177.1"/>
    <property type="molecule type" value="Genomic_DNA"/>
</dbReference>